<evidence type="ECO:0000313" key="3">
    <source>
        <dbReference type="Proteomes" id="UP000236642"/>
    </source>
</evidence>
<evidence type="ECO:0000256" key="1">
    <source>
        <dbReference type="SAM" id="MobiDB-lite"/>
    </source>
</evidence>
<dbReference type="AlphaFoldDB" id="A0A2H5Y8T0"/>
<reference evidence="3" key="1">
    <citation type="submission" date="2017-09" db="EMBL/GenBank/DDBJ databases">
        <title>Metaegenomics of thermophilic ammonia-oxidizing enrichment culture.</title>
        <authorList>
            <person name="Kato S."/>
            <person name="Suzuki K."/>
        </authorList>
    </citation>
    <scope>NUCLEOTIDE SEQUENCE [LARGE SCALE GENOMIC DNA]</scope>
</reference>
<dbReference type="EMBL" id="BEHY01000074">
    <property type="protein sequence ID" value="GBD09856.1"/>
    <property type="molecule type" value="Genomic_DNA"/>
</dbReference>
<accession>A0A2H5Y8T0</accession>
<organism evidence="2 3">
    <name type="scientific">Candidatus Thermoflexus japonica</name>
    <dbReference type="NCBI Taxonomy" id="2035417"/>
    <lineage>
        <taxon>Bacteria</taxon>
        <taxon>Bacillati</taxon>
        <taxon>Chloroflexota</taxon>
        <taxon>Thermoflexia</taxon>
        <taxon>Thermoflexales</taxon>
        <taxon>Thermoflexaceae</taxon>
        <taxon>Thermoflexus</taxon>
    </lineage>
</organism>
<comment type="caution">
    <text evidence="2">The sequence shown here is derived from an EMBL/GenBank/DDBJ whole genome shotgun (WGS) entry which is preliminary data.</text>
</comment>
<sequence length="305" mass="33215">MGGNLGVRRLGAAFVRAASSRRTPKASSRRPFGSAAPWRRFRQSGVEPPHSKSVEPPPIWECGTWVPLSYQSGVEPPHSKSVEPPPIWECGTWVPLSSERRRAAALQKRRAAAHLGVRRLGAAFVRAASSRRTPKASSRRPFGSAAPGCRFHTRAASSRRTPKASSRRPFGSAAPGCRFRQSGVEPPHSKSVEPPPIWECGALAPLSSERRRAAALQKRRAAAHLGVRHLGAAFIPERRRAAALQKEAPMMACSSAYLRYFSEQGHASPRRMKRPRTGAVGVARFRYDGGWEGAPPFAPRISCAA</sequence>
<name>A0A2H5Y8T0_9CHLR</name>
<feature type="region of interest" description="Disordered" evidence="1">
    <location>
        <begin position="153"/>
        <end position="193"/>
    </location>
</feature>
<feature type="region of interest" description="Disordered" evidence="1">
    <location>
        <begin position="18"/>
        <end position="54"/>
    </location>
</feature>
<dbReference type="Proteomes" id="UP000236642">
    <property type="component" value="Unassembled WGS sequence"/>
</dbReference>
<evidence type="ECO:0000313" key="2">
    <source>
        <dbReference type="EMBL" id="GBD09856.1"/>
    </source>
</evidence>
<gene>
    <name evidence="2" type="ORF">HRbin22_02118</name>
</gene>
<protein>
    <submittedName>
        <fullName evidence="2">Uncharacterized protein</fullName>
    </submittedName>
</protein>
<proteinExistence type="predicted"/>